<dbReference type="InterPro" id="IPR008920">
    <property type="entry name" value="TF_FadR/GntR_C"/>
</dbReference>
<proteinExistence type="predicted"/>
<evidence type="ECO:0000256" key="2">
    <source>
        <dbReference type="ARBA" id="ARBA00023125"/>
    </source>
</evidence>
<evidence type="ECO:0000256" key="1">
    <source>
        <dbReference type="ARBA" id="ARBA00023015"/>
    </source>
</evidence>
<dbReference type="GO" id="GO:0003677">
    <property type="term" value="F:DNA binding"/>
    <property type="evidence" value="ECO:0007669"/>
    <property type="project" value="UniProtKB-KW"/>
</dbReference>
<organism evidence="5 6">
    <name type="scientific">Butyrivibrio fibrisolvens DSM 3071</name>
    <dbReference type="NCBI Taxonomy" id="1121131"/>
    <lineage>
        <taxon>Bacteria</taxon>
        <taxon>Bacillati</taxon>
        <taxon>Bacillota</taxon>
        <taxon>Clostridia</taxon>
        <taxon>Lachnospirales</taxon>
        <taxon>Lachnospiraceae</taxon>
        <taxon>Butyrivibrio</taxon>
    </lineage>
</organism>
<dbReference type="STRING" id="1121131.SAMN02745229_03561"/>
<dbReference type="InterPro" id="IPR036390">
    <property type="entry name" value="WH_DNA-bd_sf"/>
</dbReference>
<evidence type="ECO:0000313" key="6">
    <source>
        <dbReference type="Proteomes" id="UP000184278"/>
    </source>
</evidence>
<keyword evidence="2 5" id="KW-0238">DNA-binding</keyword>
<gene>
    <name evidence="5" type="ORF">SAMN02745229_03561</name>
</gene>
<name>A0A1M6DPE4_BUTFI</name>
<dbReference type="PANTHER" id="PTHR43537:SF5">
    <property type="entry name" value="UXU OPERON TRANSCRIPTIONAL REGULATOR"/>
    <property type="match status" value="1"/>
</dbReference>
<dbReference type="SUPFAM" id="SSF48008">
    <property type="entry name" value="GntR ligand-binding domain-like"/>
    <property type="match status" value="1"/>
</dbReference>
<evidence type="ECO:0000256" key="3">
    <source>
        <dbReference type="ARBA" id="ARBA00023163"/>
    </source>
</evidence>
<protein>
    <submittedName>
        <fullName evidence="5">DNA-binding transcriptional regulator, GntR family</fullName>
    </submittedName>
</protein>
<reference evidence="6" key="1">
    <citation type="submission" date="2016-11" db="EMBL/GenBank/DDBJ databases">
        <authorList>
            <person name="Varghese N."/>
            <person name="Submissions S."/>
        </authorList>
    </citation>
    <scope>NUCLEOTIDE SEQUENCE [LARGE SCALE GENOMIC DNA]</scope>
    <source>
        <strain evidence="6">DSM 3071</strain>
    </source>
</reference>
<dbReference type="PROSITE" id="PS50949">
    <property type="entry name" value="HTH_GNTR"/>
    <property type="match status" value="1"/>
</dbReference>
<evidence type="ECO:0000313" key="5">
    <source>
        <dbReference type="EMBL" id="SHI75023.1"/>
    </source>
</evidence>
<dbReference type="Proteomes" id="UP000184278">
    <property type="component" value="Unassembled WGS sequence"/>
</dbReference>
<dbReference type="Pfam" id="PF00392">
    <property type="entry name" value="GntR"/>
    <property type="match status" value="1"/>
</dbReference>
<dbReference type="EMBL" id="FQXK01000039">
    <property type="protein sequence ID" value="SHI75023.1"/>
    <property type="molecule type" value="Genomic_DNA"/>
</dbReference>
<dbReference type="InterPro" id="IPR000524">
    <property type="entry name" value="Tscrpt_reg_HTH_GntR"/>
</dbReference>
<dbReference type="Pfam" id="PF07729">
    <property type="entry name" value="FCD"/>
    <property type="match status" value="1"/>
</dbReference>
<keyword evidence="6" id="KW-1185">Reference proteome</keyword>
<feature type="domain" description="HTH gntR-type" evidence="4">
    <location>
        <begin position="10"/>
        <end position="77"/>
    </location>
</feature>
<dbReference type="PANTHER" id="PTHR43537">
    <property type="entry name" value="TRANSCRIPTIONAL REGULATOR, GNTR FAMILY"/>
    <property type="match status" value="1"/>
</dbReference>
<dbReference type="Gene3D" id="1.20.120.530">
    <property type="entry name" value="GntR ligand-binding domain-like"/>
    <property type="match status" value="1"/>
</dbReference>
<sequence>MANLSPITKDTLSDKAYRIIKEAIVSNSYKPGDILTEEMLADQLSISRTPIRDALKKLQYEHILAPGGGKKLVVSEVSEQDIENVTEVRSSLETLAVKLLEGKMTEEKKEHLQELSDKCRKLSGESKKGEELEYLEAETAFHMYIAECAKNTFLYDMIDRTMLVNKRFHILSGTLNKYSKKAVDEHDIIVQYIINDKYDKAAEAMKAHIDSAGTRMLV</sequence>
<dbReference type="CDD" id="cd07377">
    <property type="entry name" value="WHTH_GntR"/>
    <property type="match status" value="1"/>
</dbReference>
<dbReference type="InterPro" id="IPR011711">
    <property type="entry name" value="GntR_C"/>
</dbReference>
<accession>A0A1M6DPE4</accession>
<dbReference type="InterPro" id="IPR036388">
    <property type="entry name" value="WH-like_DNA-bd_sf"/>
</dbReference>
<dbReference type="Gene3D" id="1.10.10.10">
    <property type="entry name" value="Winged helix-like DNA-binding domain superfamily/Winged helix DNA-binding domain"/>
    <property type="match status" value="1"/>
</dbReference>
<dbReference type="SMART" id="SM00895">
    <property type="entry name" value="FCD"/>
    <property type="match status" value="1"/>
</dbReference>
<dbReference type="OrthoDB" id="9781630at2"/>
<keyword evidence="1" id="KW-0805">Transcription regulation</keyword>
<dbReference type="GO" id="GO:0003700">
    <property type="term" value="F:DNA-binding transcription factor activity"/>
    <property type="evidence" value="ECO:0007669"/>
    <property type="project" value="InterPro"/>
</dbReference>
<keyword evidence="3" id="KW-0804">Transcription</keyword>
<dbReference type="SMART" id="SM00345">
    <property type="entry name" value="HTH_GNTR"/>
    <property type="match status" value="1"/>
</dbReference>
<evidence type="ECO:0000259" key="4">
    <source>
        <dbReference type="PROSITE" id="PS50949"/>
    </source>
</evidence>
<dbReference type="GeneID" id="89509747"/>
<dbReference type="RefSeq" id="WP_073389763.1">
    <property type="nucleotide sequence ID" value="NZ_FQXK01000039.1"/>
</dbReference>
<dbReference type="SUPFAM" id="SSF46785">
    <property type="entry name" value="Winged helix' DNA-binding domain"/>
    <property type="match status" value="1"/>
</dbReference>
<dbReference type="AlphaFoldDB" id="A0A1M6DPE4"/>